<dbReference type="PANTHER" id="PTHR42713">
    <property type="entry name" value="HISTIDINE KINASE-RELATED"/>
    <property type="match status" value="1"/>
</dbReference>
<evidence type="ECO:0000256" key="2">
    <source>
        <dbReference type="ARBA" id="ARBA00022490"/>
    </source>
</evidence>
<dbReference type="PANTHER" id="PTHR42713:SF3">
    <property type="entry name" value="TRANSCRIPTIONAL REGULATORY PROTEIN HPTR"/>
    <property type="match status" value="1"/>
</dbReference>
<evidence type="ECO:0000313" key="12">
    <source>
        <dbReference type="EMBL" id="MBO7746818.1"/>
    </source>
</evidence>
<reference evidence="12 13" key="1">
    <citation type="submission" date="2021-03" db="EMBL/GenBank/DDBJ databases">
        <title>Paenibacillus artemisicola MWE-103 whole genome sequence.</title>
        <authorList>
            <person name="Ham Y.J."/>
        </authorList>
    </citation>
    <scope>NUCLEOTIDE SEQUENCE [LARGE SCALE GENOMIC DNA]</scope>
    <source>
        <strain evidence="12 13">MWE-103</strain>
    </source>
</reference>
<dbReference type="InterPro" id="IPR018062">
    <property type="entry name" value="HTH_AraC-typ_CS"/>
</dbReference>
<evidence type="ECO:0000256" key="7">
    <source>
        <dbReference type="ARBA" id="ARBA00023163"/>
    </source>
</evidence>
<dbReference type="PROSITE" id="PS00041">
    <property type="entry name" value="HTH_ARAC_FAMILY_1"/>
    <property type="match status" value="1"/>
</dbReference>
<gene>
    <name evidence="12" type="ORF">I8J29_21615</name>
</gene>
<dbReference type="Gene3D" id="3.40.50.2300">
    <property type="match status" value="1"/>
</dbReference>
<dbReference type="EMBL" id="JAGGDJ010000023">
    <property type="protein sequence ID" value="MBO7746818.1"/>
    <property type="molecule type" value="Genomic_DNA"/>
</dbReference>
<dbReference type="InterPro" id="IPR018060">
    <property type="entry name" value="HTH_AraC"/>
</dbReference>
<dbReference type="Proteomes" id="UP000670947">
    <property type="component" value="Unassembled WGS sequence"/>
</dbReference>
<dbReference type="InterPro" id="IPR009057">
    <property type="entry name" value="Homeodomain-like_sf"/>
</dbReference>
<comment type="subcellular location">
    <subcellularLocation>
        <location evidence="1">Cytoplasm</location>
    </subcellularLocation>
</comment>
<evidence type="ECO:0000256" key="4">
    <source>
        <dbReference type="ARBA" id="ARBA00023012"/>
    </source>
</evidence>
<dbReference type="SMART" id="SM00448">
    <property type="entry name" value="REC"/>
    <property type="match status" value="1"/>
</dbReference>
<evidence type="ECO:0000256" key="3">
    <source>
        <dbReference type="ARBA" id="ARBA00022553"/>
    </source>
</evidence>
<accession>A0ABS3WEX1</accession>
<keyword evidence="5" id="KW-0805">Transcription regulation</keyword>
<comment type="caution">
    <text evidence="12">The sequence shown here is derived from an EMBL/GenBank/DDBJ whole genome shotgun (WGS) entry which is preliminary data.</text>
</comment>
<dbReference type="PRINTS" id="PR00032">
    <property type="entry name" value="HTHARAC"/>
</dbReference>
<sequence>MYKLLIVDDEPTVRAGLRAYIDWSSFGIEVMDEADDGDAALEIVGRETPDLVLTDVRMPNLDGIALSREISARHPGTKIVFVSGHDDADYLKSALKVSAVDYIFKPVNLEELSAVIRRVVAELDAERAERRRKEELEVKLKEGMPLLREKLLLSLVEGGAPKQGLGERLDFLGLRLPADAPYWVAVLSVDDMAGVLASRTETDRQLLWYAVLNIAQELIDRHLAGYAFERRAGEFVGILRAEPADEYASDAAEALFAFAGDVRGNLERWLKIGVTIGISERVTSPYALAQAYGQAREAADHKWYLGKNRIITMDSLRGPETEAGGYERSGPADREGLIPALKAADPDKLRAGLDRIFADLARRRRDGLKYGRNVCLQIALAVDQLLLELNVPAGGSDADAPASGLWEALFEQETLGDLRRLLESRLLDACGRIREKRTGKTANVVERVRAIIDRGYANGGLTVAEIGREVYLTPTYVSLLFKQETGQTVNEYLTQVRVEKAKELLRDPQYKFYDICHAIGYTDPSYFTKLFKKATGVTPSAYRETHA</sequence>
<evidence type="ECO:0000256" key="9">
    <source>
        <dbReference type="SAM" id="Coils"/>
    </source>
</evidence>
<dbReference type="RefSeq" id="WP_208849558.1">
    <property type="nucleotide sequence ID" value="NZ_JAGGDJ010000023.1"/>
</dbReference>
<dbReference type="InterPro" id="IPR051552">
    <property type="entry name" value="HptR"/>
</dbReference>
<keyword evidence="3 8" id="KW-0597">Phosphoprotein</keyword>
<keyword evidence="7" id="KW-0804">Transcription</keyword>
<dbReference type="SUPFAM" id="SSF46689">
    <property type="entry name" value="Homeodomain-like"/>
    <property type="match status" value="1"/>
</dbReference>
<feature type="modified residue" description="4-aspartylphosphate" evidence="8">
    <location>
        <position position="55"/>
    </location>
</feature>
<keyword evidence="6" id="KW-0238">DNA-binding</keyword>
<dbReference type="InterPro" id="IPR020449">
    <property type="entry name" value="Tscrpt_reg_AraC-type_HTH"/>
</dbReference>
<evidence type="ECO:0000256" key="1">
    <source>
        <dbReference type="ARBA" id="ARBA00004496"/>
    </source>
</evidence>
<keyword evidence="9" id="KW-0175">Coiled coil</keyword>
<dbReference type="PROSITE" id="PS50110">
    <property type="entry name" value="RESPONSE_REGULATORY"/>
    <property type="match status" value="1"/>
</dbReference>
<dbReference type="InterPro" id="IPR041522">
    <property type="entry name" value="CdaR_GGDEF"/>
</dbReference>
<keyword evidence="4" id="KW-0902">Two-component regulatory system</keyword>
<dbReference type="Pfam" id="PF00072">
    <property type="entry name" value="Response_reg"/>
    <property type="match status" value="1"/>
</dbReference>
<dbReference type="InterPro" id="IPR011006">
    <property type="entry name" value="CheY-like_superfamily"/>
</dbReference>
<protein>
    <submittedName>
        <fullName evidence="12">Response regulator</fullName>
    </submittedName>
</protein>
<keyword evidence="2" id="KW-0963">Cytoplasm</keyword>
<evidence type="ECO:0000256" key="8">
    <source>
        <dbReference type="PROSITE-ProRule" id="PRU00169"/>
    </source>
</evidence>
<evidence type="ECO:0000256" key="5">
    <source>
        <dbReference type="ARBA" id="ARBA00023015"/>
    </source>
</evidence>
<evidence type="ECO:0000313" key="13">
    <source>
        <dbReference type="Proteomes" id="UP000670947"/>
    </source>
</evidence>
<dbReference type="Gene3D" id="1.10.10.60">
    <property type="entry name" value="Homeodomain-like"/>
    <property type="match status" value="2"/>
</dbReference>
<dbReference type="PROSITE" id="PS01124">
    <property type="entry name" value="HTH_ARAC_FAMILY_2"/>
    <property type="match status" value="1"/>
</dbReference>
<evidence type="ECO:0000256" key="6">
    <source>
        <dbReference type="ARBA" id="ARBA00023125"/>
    </source>
</evidence>
<proteinExistence type="predicted"/>
<evidence type="ECO:0000259" key="11">
    <source>
        <dbReference type="PROSITE" id="PS50110"/>
    </source>
</evidence>
<name>A0ABS3WEX1_9BACL</name>
<feature type="coiled-coil region" evidence="9">
    <location>
        <begin position="109"/>
        <end position="136"/>
    </location>
</feature>
<dbReference type="Pfam" id="PF17853">
    <property type="entry name" value="GGDEF_2"/>
    <property type="match status" value="1"/>
</dbReference>
<dbReference type="Pfam" id="PF12833">
    <property type="entry name" value="HTH_18"/>
    <property type="match status" value="1"/>
</dbReference>
<keyword evidence="13" id="KW-1185">Reference proteome</keyword>
<dbReference type="InterPro" id="IPR001789">
    <property type="entry name" value="Sig_transdc_resp-reg_receiver"/>
</dbReference>
<feature type="domain" description="Response regulatory" evidence="11">
    <location>
        <begin position="3"/>
        <end position="120"/>
    </location>
</feature>
<organism evidence="12 13">
    <name type="scientific">Paenibacillus artemisiicola</name>
    <dbReference type="NCBI Taxonomy" id="1172618"/>
    <lineage>
        <taxon>Bacteria</taxon>
        <taxon>Bacillati</taxon>
        <taxon>Bacillota</taxon>
        <taxon>Bacilli</taxon>
        <taxon>Bacillales</taxon>
        <taxon>Paenibacillaceae</taxon>
        <taxon>Paenibacillus</taxon>
    </lineage>
</organism>
<feature type="domain" description="HTH araC/xylS-type" evidence="10">
    <location>
        <begin position="446"/>
        <end position="545"/>
    </location>
</feature>
<dbReference type="SUPFAM" id="SSF52172">
    <property type="entry name" value="CheY-like"/>
    <property type="match status" value="1"/>
</dbReference>
<dbReference type="SMART" id="SM00342">
    <property type="entry name" value="HTH_ARAC"/>
    <property type="match status" value="1"/>
</dbReference>
<evidence type="ECO:0000259" key="10">
    <source>
        <dbReference type="PROSITE" id="PS01124"/>
    </source>
</evidence>
<dbReference type="CDD" id="cd17536">
    <property type="entry name" value="REC_YesN-like"/>
    <property type="match status" value="1"/>
</dbReference>